<evidence type="ECO:0000256" key="1">
    <source>
        <dbReference type="SAM" id="MobiDB-lite"/>
    </source>
</evidence>
<accession>A0A426XJI4</accession>
<name>A0A426XJI4_ENSVE</name>
<proteinExistence type="predicted"/>
<protein>
    <submittedName>
        <fullName evidence="2">Uncharacterized protein</fullName>
    </submittedName>
</protein>
<evidence type="ECO:0000313" key="2">
    <source>
        <dbReference type="EMBL" id="RRT39612.1"/>
    </source>
</evidence>
<feature type="region of interest" description="Disordered" evidence="1">
    <location>
        <begin position="63"/>
        <end position="83"/>
    </location>
</feature>
<dbReference type="Proteomes" id="UP000287651">
    <property type="component" value="Unassembled WGS sequence"/>
</dbReference>
<organism evidence="2 3">
    <name type="scientific">Ensete ventricosum</name>
    <name type="common">Abyssinian banana</name>
    <name type="synonym">Musa ensete</name>
    <dbReference type="NCBI Taxonomy" id="4639"/>
    <lineage>
        <taxon>Eukaryota</taxon>
        <taxon>Viridiplantae</taxon>
        <taxon>Streptophyta</taxon>
        <taxon>Embryophyta</taxon>
        <taxon>Tracheophyta</taxon>
        <taxon>Spermatophyta</taxon>
        <taxon>Magnoliopsida</taxon>
        <taxon>Liliopsida</taxon>
        <taxon>Zingiberales</taxon>
        <taxon>Musaceae</taxon>
        <taxon>Ensete</taxon>
    </lineage>
</organism>
<reference evidence="2 3" key="1">
    <citation type="journal article" date="2014" name="Agronomy (Basel)">
        <title>A Draft Genome Sequence for Ensete ventricosum, the Drought-Tolerant Tree Against Hunger.</title>
        <authorList>
            <person name="Harrison J."/>
            <person name="Moore K.A."/>
            <person name="Paszkiewicz K."/>
            <person name="Jones T."/>
            <person name="Grant M."/>
            <person name="Ambacheew D."/>
            <person name="Muzemil S."/>
            <person name="Studholme D.J."/>
        </authorList>
    </citation>
    <scope>NUCLEOTIDE SEQUENCE [LARGE SCALE GENOMIC DNA]</scope>
</reference>
<dbReference type="AlphaFoldDB" id="A0A426XJI4"/>
<sequence length="83" mass="9289">MVPRREFAMRFAEGIGKLVGNKPGDRRKKTERLTARMPKVTILAGRQLDCPYPGSSCQRLPMAEPPKLVGKPPIPGFRVADDW</sequence>
<dbReference type="EMBL" id="AMZH03020041">
    <property type="protein sequence ID" value="RRT39612.1"/>
    <property type="molecule type" value="Genomic_DNA"/>
</dbReference>
<gene>
    <name evidence="2" type="ORF">B296_00026553</name>
</gene>
<comment type="caution">
    <text evidence="2">The sequence shown here is derived from an EMBL/GenBank/DDBJ whole genome shotgun (WGS) entry which is preliminary data.</text>
</comment>
<evidence type="ECO:0000313" key="3">
    <source>
        <dbReference type="Proteomes" id="UP000287651"/>
    </source>
</evidence>